<name>A0A844GT32_9CHRO</name>
<dbReference type="AlphaFoldDB" id="A0A844GT32"/>
<evidence type="ECO:0000313" key="2">
    <source>
        <dbReference type="Proteomes" id="UP000437131"/>
    </source>
</evidence>
<dbReference type="RefSeq" id="WP_155082792.1">
    <property type="nucleotide sequence ID" value="NZ_WMIA01000002.1"/>
</dbReference>
<proteinExistence type="predicted"/>
<sequence length="193" mass="22784">MNDNLKIDNLDDLNSVLKTNNIDINQWNHQKGNKTIEELYQEIKEGESQLKLIQGKLVRLMKVSAIEVIFNLGNNYFQLIEDKQIFLTGIVRRREQNFITEKIKGGENSLQGAYRGLEEEIGLKTEKKLNLMRETVWEKISPSYPNLMTFYKVFNYRIILGEEELKQIRFSEYREQEKIISLFTLTPTKFLSK</sequence>
<organism evidence="1 2">
    <name type="scientific">Cyanobacterium aponinum 0216</name>
    <dbReference type="NCBI Taxonomy" id="2676140"/>
    <lineage>
        <taxon>Bacteria</taxon>
        <taxon>Bacillati</taxon>
        <taxon>Cyanobacteriota</taxon>
        <taxon>Cyanophyceae</taxon>
        <taxon>Oscillatoriophycideae</taxon>
        <taxon>Chroococcales</taxon>
        <taxon>Geminocystaceae</taxon>
        <taxon>Cyanobacterium</taxon>
    </lineage>
</organism>
<evidence type="ECO:0008006" key="3">
    <source>
        <dbReference type="Google" id="ProtNLM"/>
    </source>
</evidence>
<comment type="caution">
    <text evidence="1">The sequence shown here is derived from an EMBL/GenBank/DDBJ whole genome shotgun (WGS) entry which is preliminary data.</text>
</comment>
<dbReference type="PANTHER" id="PTHR36395">
    <property type="entry name" value="RING-H2 ZINC FINGER PROTEIN"/>
    <property type="match status" value="1"/>
</dbReference>
<reference evidence="1 2" key="1">
    <citation type="submission" date="2019-11" db="EMBL/GenBank/DDBJ databases">
        <title>Isolation of a new High Light Tolerant Cyanobacteria.</title>
        <authorList>
            <person name="Dobson Z."/>
            <person name="Vaughn N."/>
            <person name="Vaughn M."/>
            <person name="Fromme P."/>
            <person name="Mazor Y."/>
        </authorList>
    </citation>
    <scope>NUCLEOTIDE SEQUENCE [LARGE SCALE GENOMIC DNA]</scope>
    <source>
        <strain evidence="1 2">0216</strain>
    </source>
</reference>
<dbReference type="Proteomes" id="UP000437131">
    <property type="component" value="Unassembled WGS sequence"/>
</dbReference>
<dbReference type="PANTHER" id="PTHR36395:SF1">
    <property type="entry name" value="RING-H2 ZINC FINGER PROTEIN"/>
    <property type="match status" value="1"/>
</dbReference>
<accession>A0A844GT32</accession>
<gene>
    <name evidence="1" type="ORF">GGC33_03295</name>
</gene>
<evidence type="ECO:0000313" key="1">
    <source>
        <dbReference type="EMBL" id="MTF37948.1"/>
    </source>
</evidence>
<dbReference type="EMBL" id="WMIA01000002">
    <property type="protein sequence ID" value="MTF37948.1"/>
    <property type="molecule type" value="Genomic_DNA"/>
</dbReference>
<protein>
    <recommendedName>
        <fullName evidence="3">Nudix hydrolase domain-containing protein</fullName>
    </recommendedName>
</protein>